<keyword evidence="3" id="KW-1185">Reference proteome</keyword>
<dbReference type="Gene3D" id="3.40.50.9200">
    <property type="entry name" value="Hypothetical protein MTH538"/>
    <property type="match status" value="1"/>
</dbReference>
<dbReference type="InterPro" id="IPR015032">
    <property type="entry name" value="ThsB__TIR-like_domain"/>
</dbReference>
<reference evidence="2 3" key="1">
    <citation type="submission" date="2016-10" db="EMBL/GenBank/DDBJ databases">
        <authorList>
            <person name="de Groot N.N."/>
        </authorList>
    </citation>
    <scope>NUCLEOTIDE SEQUENCE [LARGE SCALE GENOMIC DNA]</scope>
    <source>
        <strain evidence="2 3">CGMCC 1.10434</strain>
    </source>
</reference>
<dbReference type="EMBL" id="FODJ01000013">
    <property type="protein sequence ID" value="SEO79786.1"/>
    <property type="molecule type" value="Genomic_DNA"/>
</dbReference>
<protein>
    <submittedName>
        <fullName evidence="2">MTH538 TIR-like domain</fullName>
    </submittedName>
</protein>
<proteinExistence type="predicted"/>
<sequence length="153" mass="17231">MSEKVNLFVSHYGGDEQYIESFKNLISKKYDIRDSSIIESEPNNATNKEYIKSILRSRIDWAGKVVVLVGLKTHEREWVNWEINYAAMNGDKRVVGVFLPGATDADLPEALTDYADACVPWSFPKIISALEGNDLWEDASGEPRPYLGNRGTC</sequence>
<dbReference type="OrthoDB" id="9811746at2"/>
<organism evidence="2 3">
    <name type="scientific">Amphibacillus marinus</name>
    <dbReference type="NCBI Taxonomy" id="872970"/>
    <lineage>
        <taxon>Bacteria</taxon>
        <taxon>Bacillati</taxon>
        <taxon>Bacillota</taxon>
        <taxon>Bacilli</taxon>
        <taxon>Bacillales</taxon>
        <taxon>Bacillaceae</taxon>
        <taxon>Amphibacillus</taxon>
    </lineage>
</organism>
<dbReference type="AlphaFoldDB" id="A0A1H8SMP6"/>
<evidence type="ECO:0000313" key="3">
    <source>
        <dbReference type="Proteomes" id="UP000199300"/>
    </source>
</evidence>
<dbReference type="STRING" id="872970.SAMN04488134_11339"/>
<dbReference type="RefSeq" id="WP_091499864.1">
    <property type="nucleotide sequence ID" value="NZ_FODJ01000013.1"/>
</dbReference>
<accession>A0A1H8SMP6</accession>
<dbReference type="SUPFAM" id="SSF52206">
    <property type="entry name" value="Hypothetical protein MTH538"/>
    <property type="match status" value="1"/>
</dbReference>
<dbReference type="InterPro" id="IPR036490">
    <property type="entry name" value="ThsB_TIR-like_sf"/>
</dbReference>
<feature type="domain" description="Thoeris protein ThsB TIR-like" evidence="1">
    <location>
        <begin position="8"/>
        <end position="103"/>
    </location>
</feature>
<gene>
    <name evidence="2" type="ORF">SAMN04488134_11339</name>
</gene>
<evidence type="ECO:0000313" key="2">
    <source>
        <dbReference type="EMBL" id="SEO79786.1"/>
    </source>
</evidence>
<dbReference type="Pfam" id="PF08937">
    <property type="entry name" value="ThsB_TIR"/>
    <property type="match status" value="1"/>
</dbReference>
<dbReference type="Proteomes" id="UP000199300">
    <property type="component" value="Unassembled WGS sequence"/>
</dbReference>
<name>A0A1H8SMP6_9BACI</name>
<evidence type="ECO:0000259" key="1">
    <source>
        <dbReference type="Pfam" id="PF08937"/>
    </source>
</evidence>